<comment type="caution">
    <text evidence="7">The sequence shown here is derived from an EMBL/GenBank/DDBJ whole genome shotgun (WGS) entry which is preliminary data.</text>
</comment>
<proteinExistence type="inferred from homology"/>
<dbReference type="PANTHER" id="PTHR12684:SF2">
    <property type="entry name" value="TRNA 2'-PHOSPHOTRANSFERASE 1"/>
    <property type="match status" value="1"/>
</dbReference>
<comment type="similarity">
    <text evidence="2">Belongs to the KptA/TPT1 family.</text>
</comment>
<evidence type="ECO:0000313" key="8">
    <source>
        <dbReference type="Proteomes" id="UP000774326"/>
    </source>
</evidence>
<dbReference type="OrthoDB" id="419694at2759"/>
<keyword evidence="4" id="KW-0808">Transferase</keyword>
<reference evidence="7" key="1">
    <citation type="journal article" date="2021" name="Open Biol.">
        <title>Shared evolutionary footprints suggest mitochondrial oxidative damage underlies multiple complex I losses in fungi.</title>
        <authorList>
            <person name="Schikora-Tamarit M.A."/>
            <person name="Marcet-Houben M."/>
            <person name="Nosek J."/>
            <person name="Gabaldon T."/>
        </authorList>
    </citation>
    <scope>NUCLEOTIDE SEQUENCE</scope>
    <source>
        <strain evidence="7">CBS2887</strain>
    </source>
</reference>
<accession>A0A9P8Q3G8</accession>
<dbReference type="GO" id="GO:0006388">
    <property type="term" value="P:tRNA splicing, via endonucleolytic cleavage and ligation"/>
    <property type="evidence" value="ECO:0007669"/>
    <property type="project" value="TreeGrafter"/>
</dbReference>
<dbReference type="InterPro" id="IPR002745">
    <property type="entry name" value="Ptrans_KptA/Tpt1"/>
</dbReference>
<keyword evidence="5" id="KW-0520">NAD</keyword>
<dbReference type="EMBL" id="JAEUBG010003043">
    <property type="protein sequence ID" value="KAH3683563.1"/>
    <property type="molecule type" value="Genomic_DNA"/>
</dbReference>
<evidence type="ECO:0000256" key="1">
    <source>
        <dbReference type="ARBA" id="ARBA00003343"/>
    </source>
</evidence>
<keyword evidence="8" id="KW-1185">Reference proteome</keyword>
<dbReference type="FunFam" id="1.10.10.970:FF:000002">
    <property type="entry name" value="Tpt1p"/>
    <property type="match status" value="1"/>
</dbReference>
<evidence type="ECO:0000256" key="4">
    <source>
        <dbReference type="ARBA" id="ARBA00022679"/>
    </source>
</evidence>
<gene>
    <name evidence="7" type="ORF">WICPIJ_005459</name>
</gene>
<dbReference type="AlphaFoldDB" id="A0A9P8Q3G8"/>
<comment type="function">
    <text evidence="1">Catalyzes the last step of tRNA splicing, the transfer of the splice junction 2'-phosphate from ligated tRNA to NAD to produce ADP-ribose 1''-2'' cyclic phosphate.</text>
</comment>
<name>A0A9P8Q3G8_WICPI</name>
<evidence type="ECO:0000256" key="2">
    <source>
        <dbReference type="ARBA" id="ARBA00009836"/>
    </source>
</evidence>
<dbReference type="Pfam" id="PF01885">
    <property type="entry name" value="PTS_2-RNA"/>
    <property type="match status" value="1"/>
</dbReference>
<evidence type="ECO:0000313" key="7">
    <source>
        <dbReference type="EMBL" id="KAH3683563.1"/>
    </source>
</evidence>
<dbReference type="GO" id="GO:0000215">
    <property type="term" value="F:tRNA 2'-phosphotransferase activity"/>
    <property type="evidence" value="ECO:0007669"/>
    <property type="project" value="UniProtKB-EC"/>
</dbReference>
<sequence length="213" mass="24145">MSDPAKRDILISKALSYLLRHGAVKERLPIDKNGFISISTILQNNRLKTHKTTVQDIHRIVETNEKKRFTIKVINDREHICANQGHSLKTVKQDDQILTPLTEDDSFPEQLIHGTTHAKLKLILQSGGLSKMNRNHIHFTSILENQGVEVSGLRSFSTVLIFLDLEKIKRDKDTVKFYKSLNNVYLTGGDANGVLSKEYFGKIIDRKTGIAIQ</sequence>
<comment type="catalytic activity">
    <reaction evidence="6">
        <text>2'-phospho-[ligated tRNA] + NAD(+) = mature tRNA + ADP-alpha-D-ribose 1'',2''-cyclic phosphate + nicotinamide</text>
        <dbReference type="Rhea" id="RHEA:23324"/>
        <dbReference type="Rhea" id="RHEA-COMP:11106"/>
        <dbReference type="Rhea" id="RHEA-COMP:11107"/>
        <dbReference type="ChEBI" id="CHEBI:17154"/>
        <dbReference type="ChEBI" id="CHEBI:57540"/>
        <dbReference type="ChEBI" id="CHEBI:76596"/>
        <dbReference type="ChEBI" id="CHEBI:82883"/>
        <dbReference type="ChEBI" id="CHEBI:85027"/>
        <dbReference type="EC" id="2.7.1.160"/>
    </reaction>
</comment>
<dbReference type="InterPro" id="IPR042080">
    <property type="entry name" value="RNA_2'-PTrans_N"/>
</dbReference>
<organism evidence="7 8">
    <name type="scientific">Wickerhamomyces pijperi</name>
    <name type="common">Yeast</name>
    <name type="synonym">Pichia pijperi</name>
    <dbReference type="NCBI Taxonomy" id="599730"/>
    <lineage>
        <taxon>Eukaryota</taxon>
        <taxon>Fungi</taxon>
        <taxon>Dikarya</taxon>
        <taxon>Ascomycota</taxon>
        <taxon>Saccharomycotina</taxon>
        <taxon>Saccharomycetes</taxon>
        <taxon>Phaffomycetales</taxon>
        <taxon>Wickerhamomycetaceae</taxon>
        <taxon>Wickerhamomyces</taxon>
    </lineage>
</organism>
<dbReference type="InterPro" id="IPR042081">
    <property type="entry name" value="RNA_2'-PTrans_C"/>
</dbReference>
<dbReference type="EC" id="2.7.1.160" evidence="3"/>
<evidence type="ECO:0000256" key="3">
    <source>
        <dbReference type="ARBA" id="ARBA00012007"/>
    </source>
</evidence>
<dbReference type="Gene3D" id="3.20.170.30">
    <property type="match status" value="1"/>
</dbReference>
<reference evidence="7" key="2">
    <citation type="submission" date="2021-01" db="EMBL/GenBank/DDBJ databases">
        <authorList>
            <person name="Schikora-Tamarit M.A."/>
        </authorList>
    </citation>
    <scope>NUCLEOTIDE SEQUENCE</scope>
    <source>
        <strain evidence="7">CBS2887</strain>
    </source>
</reference>
<dbReference type="PANTHER" id="PTHR12684">
    <property type="entry name" value="PUTATIVE PHOSPHOTRANSFERASE"/>
    <property type="match status" value="1"/>
</dbReference>
<dbReference type="SUPFAM" id="SSF56399">
    <property type="entry name" value="ADP-ribosylation"/>
    <property type="match status" value="1"/>
</dbReference>
<dbReference type="Gene3D" id="1.10.10.970">
    <property type="entry name" value="RNA 2'-phosphotransferase, Tpt1/KptA family, N-terminal domain"/>
    <property type="match status" value="1"/>
</dbReference>
<dbReference type="Proteomes" id="UP000774326">
    <property type="component" value="Unassembled WGS sequence"/>
</dbReference>
<protein>
    <recommendedName>
        <fullName evidence="3">2'-phosphotransferase</fullName>
        <ecNumber evidence="3">2.7.1.160</ecNumber>
    </recommendedName>
</protein>
<evidence type="ECO:0000256" key="5">
    <source>
        <dbReference type="ARBA" id="ARBA00023027"/>
    </source>
</evidence>
<evidence type="ECO:0000256" key="6">
    <source>
        <dbReference type="ARBA" id="ARBA00047949"/>
    </source>
</evidence>